<keyword evidence="2" id="KW-1185">Reference proteome</keyword>
<protein>
    <submittedName>
        <fullName evidence="1">Uncharacterized protein</fullName>
    </submittedName>
</protein>
<proteinExistence type="predicted"/>
<dbReference type="Gramene" id="Kaladp0664s0002.1.v1.1">
    <property type="protein sequence ID" value="Kaladp0664s0002.1.v1.1"/>
    <property type="gene ID" value="Kaladp0664s0002.v1.1"/>
</dbReference>
<sequence length="211" mass="23882">MASTASPQLWVQRWPPSNRLTCSPPNARFLTLRRSGDRRGRPCRIRCDSNDSRQESTGIQLYGQIERLLTETARQSQYGWMGRDWSQIEGAWVLKPENSRPTSVVHFIGGMFVGAAPQLTYRLFLERLADRGVLVIATPYAAGFSTKLPAAQPQFAYPKHELFCIVILRIILFILTRNIIETNKLSLTPQNGSYPIIYSLSQYGMSTSLMP</sequence>
<accession>A0A7N0VE98</accession>
<evidence type="ECO:0000313" key="2">
    <source>
        <dbReference type="Proteomes" id="UP000594263"/>
    </source>
</evidence>
<reference evidence="1" key="1">
    <citation type="submission" date="2021-01" db="UniProtKB">
        <authorList>
            <consortium name="EnsemblPlants"/>
        </authorList>
    </citation>
    <scope>IDENTIFICATION</scope>
</reference>
<dbReference type="InterPro" id="IPR010765">
    <property type="entry name" value="DUF1350"/>
</dbReference>
<dbReference type="PANTHER" id="PTHR34127">
    <property type="entry name" value="OS04G0405600 PROTEIN"/>
    <property type="match status" value="1"/>
</dbReference>
<dbReference type="Pfam" id="PF07082">
    <property type="entry name" value="DUF1350"/>
    <property type="match status" value="1"/>
</dbReference>
<name>A0A7N0VE98_KALFE</name>
<dbReference type="Proteomes" id="UP000594263">
    <property type="component" value="Unplaced"/>
</dbReference>
<dbReference type="AlphaFoldDB" id="A0A7N0VE98"/>
<dbReference type="EnsemblPlants" id="Kaladp0664s0002.1.v1.1">
    <property type="protein sequence ID" value="Kaladp0664s0002.1.v1.1"/>
    <property type="gene ID" value="Kaladp0664s0002.v1.1"/>
</dbReference>
<organism evidence="1 2">
    <name type="scientific">Kalanchoe fedtschenkoi</name>
    <name type="common">Lavender scallops</name>
    <name type="synonym">South American air plant</name>
    <dbReference type="NCBI Taxonomy" id="63787"/>
    <lineage>
        <taxon>Eukaryota</taxon>
        <taxon>Viridiplantae</taxon>
        <taxon>Streptophyta</taxon>
        <taxon>Embryophyta</taxon>
        <taxon>Tracheophyta</taxon>
        <taxon>Spermatophyta</taxon>
        <taxon>Magnoliopsida</taxon>
        <taxon>eudicotyledons</taxon>
        <taxon>Gunneridae</taxon>
        <taxon>Pentapetalae</taxon>
        <taxon>Saxifragales</taxon>
        <taxon>Crassulaceae</taxon>
        <taxon>Kalanchoe</taxon>
    </lineage>
</organism>
<dbReference type="PANTHER" id="PTHR34127:SF1">
    <property type="entry name" value="OS04G0405600 PROTEIN"/>
    <property type="match status" value="1"/>
</dbReference>
<evidence type="ECO:0000313" key="1">
    <source>
        <dbReference type="EnsemblPlants" id="Kaladp0664s0002.1.v1.1"/>
    </source>
</evidence>